<reference evidence="1 2" key="1">
    <citation type="journal article" date="2012" name="Proc. Natl. Acad. Sci. U.S.A.">
        <title>Genome streamlining and chemical defense in a coral reef symbiosis.</title>
        <authorList>
            <person name="Kwan J.C."/>
            <person name="Donia M.S."/>
            <person name="Han A.W."/>
            <person name="Hirose E."/>
            <person name="Haygood M.G."/>
            <person name="Schmidt E.W."/>
        </authorList>
    </citation>
    <scope>NUCLEOTIDE SEQUENCE [LARGE SCALE GENOMIC DNA]</scope>
    <source>
        <strain evidence="1 2">L2</strain>
    </source>
</reference>
<dbReference type="KEGG" id="thal:A1OE_1218"/>
<proteinExistence type="predicted"/>
<dbReference type="Proteomes" id="UP000010077">
    <property type="component" value="Chromosome"/>
</dbReference>
<dbReference type="HOGENOM" id="CLU_3341706_0_0_5"/>
<keyword evidence="2" id="KW-1185">Reference proteome</keyword>
<sequence length="37" mass="4449">MHFIKNNLHYISLCMLICINDLNRSLKGKWKFIISIK</sequence>
<protein>
    <submittedName>
        <fullName evidence="1">Uncharacterized protein</fullName>
    </submittedName>
</protein>
<accession>K7Z5P9</accession>
<gene>
    <name evidence="1" type="ORF">A1OE_1218</name>
</gene>
<evidence type="ECO:0000313" key="1">
    <source>
        <dbReference type="EMBL" id="AFX99393.1"/>
    </source>
</evidence>
<organism evidence="1 2">
    <name type="scientific">Candidatus Endolissoclinum faulkneri L2</name>
    <dbReference type="NCBI Taxonomy" id="1193729"/>
    <lineage>
        <taxon>Bacteria</taxon>
        <taxon>Pseudomonadati</taxon>
        <taxon>Pseudomonadota</taxon>
        <taxon>Alphaproteobacteria</taxon>
        <taxon>Rhodospirillales</taxon>
        <taxon>Rhodospirillaceae</taxon>
        <taxon>Candidatus Endolissoclinum</taxon>
    </lineage>
</organism>
<dbReference type="EMBL" id="CP003539">
    <property type="protein sequence ID" value="AFX99393.1"/>
    <property type="molecule type" value="Genomic_DNA"/>
</dbReference>
<evidence type="ECO:0000313" key="2">
    <source>
        <dbReference type="Proteomes" id="UP000010077"/>
    </source>
</evidence>
<dbReference type="AlphaFoldDB" id="K7Z5P9"/>
<name>K7Z5P9_9PROT</name>